<evidence type="ECO:0000313" key="2">
    <source>
        <dbReference type="EMBL" id="GCF95681.1"/>
    </source>
</evidence>
<feature type="region of interest" description="Disordered" evidence="1">
    <location>
        <begin position="1"/>
        <end position="61"/>
    </location>
</feature>
<sequence>MDQDSRIHRVDEFHPSNRSKTGRRDPLTKVLHQLAEADTQTQEEAIRRQDKDSPKPDPSDP</sequence>
<organism evidence="2 3">
    <name type="scientific">Enterococcus florum</name>
    <dbReference type="NCBI Taxonomy" id="2480627"/>
    <lineage>
        <taxon>Bacteria</taxon>
        <taxon>Bacillati</taxon>
        <taxon>Bacillota</taxon>
        <taxon>Bacilli</taxon>
        <taxon>Lactobacillales</taxon>
        <taxon>Enterococcaceae</taxon>
        <taxon>Enterococcus</taxon>
    </lineage>
</organism>
<evidence type="ECO:0000256" key="1">
    <source>
        <dbReference type="SAM" id="MobiDB-lite"/>
    </source>
</evidence>
<proteinExistence type="predicted"/>
<dbReference type="AlphaFoldDB" id="A0A4P5PGY0"/>
<reference evidence="3" key="1">
    <citation type="submission" date="2019-02" db="EMBL/GenBank/DDBJ databases">
        <title>Draft genome sequence of Enterococcus sp. Gos25-1.</title>
        <authorList>
            <person name="Tanaka N."/>
            <person name="Shiwa Y."/>
            <person name="Fujita N."/>
        </authorList>
    </citation>
    <scope>NUCLEOTIDE SEQUENCE [LARGE SCALE GENOMIC DNA]</scope>
    <source>
        <strain evidence="3">Gos25-1</strain>
    </source>
</reference>
<dbReference type="Proteomes" id="UP000290567">
    <property type="component" value="Unassembled WGS sequence"/>
</dbReference>
<dbReference type="EMBL" id="BJCC01000036">
    <property type="protein sequence ID" value="GCF95681.1"/>
    <property type="molecule type" value="Genomic_DNA"/>
</dbReference>
<comment type="caution">
    <text evidence="2">The sequence shown here is derived from an EMBL/GenBank/DDBJ whole genome shotgun (WGS) entry which is preliminary data.</text>
</comment>
<accession>A0A4P5PGY0</accession>
<protein>
    <submittedName>
        <fullName evidence="2">Uncharacterized protein</fullName>
    </submittedName>
</protein>
<evidence type="ECO:0000313" key="3">
    <source>
        <dbReference type="Proteomes" id="UP000290567"/>
    </source>
</evidence>
<keyword evidence="3" id="KW-1185">Reference proteome</keyword>
<feature type="compositionally biased region" description="Basic and acidic residues" evidence="1">
    <location>
        <begin position="1"/>
        <end position="15"/>
    </location>
</feature>
<feature type="compositionally biased region" description="Basic and acidic residues" evidence="1">
    <location>
        <begin position="44"/>
        <end position="61"/>
    </location>
</feature>
<gene>
    <name evidence="2" type="ORF">NRIC_35720</name>
</gene>
<name>A0A4P5PGY0_9ENTE</name>